<dbReference type="KEGG" id="ksn:43590407"/>
<name>A0AAJ8LEI7_9TREE</name>
<organism evidence="4 5">
    <name type="scientific">Kwoniella shandongensis</name>
    <dbReference type="NCBI Taxonomy" id="1734106"/>
    <lineage>
        <taxon>Eukaryota</taxon>
        <taxon>Fungi</taxon>
        <taxon>Dikarya</taxon>
        <taxon>Basidiomycota</taxon>
        <taxon>Agaricomycotina</taxon>
        <taxon>Tremellomycetes</taxon>
        <taxon>Tremellales</taxon>
        <taxon>Cryptococcaceae</taxon>
        <taxon>Kwoniella</taxon>
    </lineage>
</organism>
<dbReference type="Gene3D" id="3.40.630.10">
    <property type="entry name" value="Zn peptidases"/>
    <property type="match status" value="1"/>
</dbReference>
<dbReference type="SUPFAM" id="SSF53187">
    <property type="entry name" value="Zn-dependent exopeptidases"/>
    <property type="match status" value="1"/>
</dbReference>
<dbReference type="EMBL" id="CP144053">
    <property type="protein sequence ID" value="WWD16981.1"/>
    <property type="molecule type" value="Genomic_DNA"/>
</dbReference>
<reference evidence="4" key="2">
    <citation type="submission" date="2024-01" db="EMBL/GenBank/DDBJ databases">
        <title>Comparative genomics of Cryptococcus and Kwoniella reveals pathogenesis evolution and contrasting modes of karyotype evolution via chromosome fusion or intercentromeric recombination.</title>
        <authorList>
            <person name="Coelho M.A."/>
            <person name="David-Palma M."/>
            <person name="Shea T."/>
            <person name="Bowers K."/>
            <person name="McGinley-Smith S."/>
            <person name="Mohammad A.W."/>
            <person name="Gnirke A."/>
            <person name="Yurkov A.M."/>
            <person name="Nowrousian M."/>
            <person name="Sun S."/>
            <person name="Cuomo C.A."/>
            <person name="Heitman J."/>
        </authorList>
    </citation>
    <scope>NUCLEOTIDE SEQUENCE</scope>
    <source>
        <strain evidence="4">CBS 12478</strain>
    </source>
</reference>
<evidence type="ECO:0000313" key="5">
    <source>
        <dbReference type="Proteomes" id="UP000322225"/>
    </source>
</evidence>
<feature type="transmembrane region" description="Helical" evidence="2">
    <location>
        <begin position="115"/>
        <end position="133"/>
    </location>
</feature>
<feature type="transmembrane region" description="Helical" evidence="2">
    <location>
        <begin position="188"/>
        <end position="204"/>
    </location>
</feature>
<evidence type="ECO:0000256" key="2">
    <source>
        <dbReference type="SAM" id="Phobius"/>
    </source>
</evidence>
<dbReference type="Proteomes" id="UP000322225">
    <property type="component" value="Chromosome 3"/>
</dbReference>
<feature type="transmembrane region" description="Helical" evidence="2">
    <location>
        <begin position="224"/>
        <end position="246"/>
    </location>
</feature>
<protein>
    <recommendedName>
        <fullName evidence="1">Peptide hydrolase</fullName>
        <ecNumber evidence="1">3.4.-.-</ecNumber>
    </recommendedName>
</protein>
<dbReference type="GO" id="GO:0008233">
    <property type="term" value="F:peptidase activity"/>
    <property type="evidence" value="ECO:0007669"/>
    <property type="project" value="UniProtKB-KW"/>
</dbReference>
<dbReference type="GO" id="GO:0006508">
    <property type="term" value="P:proteolysis"/>
    <property type="evidence" value="ECO:0007669"/>
    <property type="project" value="UniProtKB-KW"/>
</dbReference>
<keyword evidence="1" id="KW-0378">Hydrolase</keyword>
<reference evidence="4" key="1">
    <citation type="submission" date="2017-08" db="EMBL/GenBank/DDBJ databases">
        <authorList>
            <person name="Cuomo C."/>
            <person name="Billmyre B."/>
            <person name="Heitman J."/>
        </authorList>
    </citation>
    <scope>NUCLEOTIDE SEQUENCE</scope>
    <source>
        <strain evidence="4">CBS 12478</strain>
    </source>
</reference>
<comment type="similarity">
    <text evidence="1">Belongs to the peptidase M28 family.</text>
</comment>
<keyword evidence="5" id="KW-1185">Reference proteome</keyword>
<evidence type="ECO:0000313" key="4">
    <source>
        <dbReference type="EMBL" id="WWD16981.1"/>
    </source>
</evidence>
<feature type="domain" description="Peptidase M28" evidence="3">
    <location>
        <begin position="3"/>
        <end position="73"/>
    </location>
</feature>
<dbReference type="RefSeq" id="XP_065823046.1">
    <property type="nucleotide sequence ID" value="XM_065966974.1"/>
</dbReference>
<dbReference type="InterPro" id="IPR007484">
    <property type="entry name" value="Peptidase_M28"/>
</dbReference>
<evidence type="ECO:0000256" key="1">
    <source>
        <dbReference type="RuleBase" id="RU361240"/>
    </source>
</evidence>
<dbReference type="AlphaFoldDB" id="A0AAJ8LEI7"/>
<feature type="transmembrane region" description="Helical" evidence="2">
    <location>
        <begin position="139"/>
        <end position="168"/>
    </location>
</feature>
<keyword evidence="1" id="KW-0645">Protease</keyword>
<keyword evidence="2" id="KW-0472">Membrane</keyword>
<keyword evidence="1" id="KW-0862">Zinc</keyword>
<keyword evidence="2" id="KW-1133">Transmembrane helix</keyword>
<dbReference type="Pfam" id="PF04389">
    <property type="entry name" value="Peptidase_M28"/>
    <property type="match status" value="1"/>
</dbReference>
<proteinExistence type="inferred from homology"/>
<sequence>MVSPRGTVIASDVFQSGIIMSDTDFGQFERYLGVSGLDMALVGHSYFYHTRRDTLEHIERGSAQHFGSNIMAIVDYLLSPESPLLKREEWSPPDVVYLALYDRLFFKYSMDRADGVYTALAALAAGITLRNLGTKKWKPFVVALIGTPLGMIGGLATANILAAVLSAVGKGQLCWYMLLLQWLRVRSAYLFAFITGMLLIGAVLNEFGRAASGRKDGMALKSAYYLSAIGFMAFAVEGIPAALDIFTPLAGRMGKRKVILGLILFLAGALTVLAGPWYFPYDKMHPKRVGVQYNYNHTSGDHTAHIAFMDRGPVSDIAPSAHARYGNGSPLEHTSLTDYDSDWDVMYPVSSFFDTYRFPIAVDREARDFQWPNMGHYVQEVKWEYGMRDLKLRFDFRGLVWPVLAFEASVLQWSFNFPPPVEKMRHHIKVATAADEPIFDLNLTLRMEPGETLKIHWSAFDLNQMIPGTASRLGPDMPASKLLLDLDEWATEKWNGDLDMVMSGTVCGVINV</sequence>
<dbReference type="GO" id="GO:0046872">
    <property type="term" value="F:metal ion binding"/>
    <property type="evidence" value="ECO:0007669"/>
    <property type="project" value="UniProtKB-KW"/>
</dbReference>
<dbReference type="GeneID" id="43590407"/>
<keyword evidence="2" id="KW-0812">Transmembrane</keyword>
<feature type="transmembrane region" description="Helical" evidence="2">
    <location>
        <begin position="258"/>
        <end position="279"/>
    </location>
</feature>
<evidence type="ECO:0000259" key="3">
    <source>
        <dbReference type="Pfam" id="PF04389"/>
    </source>
</evidence>
<keyword evidence="1" id="KW-0479">Metal-binding</keyword>
<accession>A0AAJ8LEI7</accession>
<dbReference type="EC" id="3.4.-.-" evidence="1"/>
<gene>
    <name evidence="4" type="ORF">CI109_101415</name>
</gene>